<organism evidence="2 3">
    <name type="scientific">Methylosinus trichosporium (strain ATCC 35070 / NCIMB 11131 / UNIQEM 75 / OB3b)</name>
    <dbReference type="NCBI Taxonomy" id="595536"/>
    <lineage>
        <taxon>Bacteria</taxon>
        <taxon>Pseudomonadati</taxon>
        <taxon>Pseudomonadota</taxon>
        <taxon>Alphaproteobacteria</taxon>
        <taxon>Hyphomicrobiales</taxon>
        <taxon>Methylocystaceae</taxon>
        <taxon>Methylosinus</taxon>
    </lineage>
</organism>
<dbReference type="RefSeq" id="WP_003612321.1">
    <property type="nucleotide sequence ID" value="NZ_ADVE02000001.1"/>
</dbReference>
<gene>
    <name evidence="2" type="ORF">CQW49_11840</name>
</gene>
<name>A0A2D2D0K8_METT3</name>
<keyword evidence="3" id="KW-1185">Reference proteome</keyword>
<proteinExistence type="predicted"/>
<dbReference type="AlphaFoldDB" id="A0A2D2D0K8"/>
<accession>A0A2D2D0K8</accession>
<reference evidence="3" key="1">
    <citation type="submission" date="2017-10" db="EMBL/GenBank/DDBJ databases">
        <title>Completed PacBio SMRT sequence of Methylosinus trichosporium OB3b reveals presence of a third large plasmid.</title>
        <authorList>
            <person name="Charles T.C."/>
            <person name="Lynch M.D.J."/>
            <person name="Heil J.R."/>
            <person name="Cheng J."/>
        </authorList>
    </citation>
    <scope>NUCLEOTIDE SEQUENCE [LARGE SCALE GENOMIC DNA]</scope>
    <source>
        <strain evidence="3">OB3b</strain>
    </source>
</reference>
<sequence length="108" mass="10757">MPLSVFGSAAASARAPLEPVPRLSPLTAESGGLKSQPQPTQAAGAAIDRLNQATASPDSDEAWDRIDSLLGQLRQLTLGGAETAAASATTTAQAISAYAEHSVAGASA</sequence>
<feature type="region of interest" description="Disordered" evidence="1">
    <location>
        <begin position="1"/>
        <end position="60"/>
    </location>
</feature>
<dbReference type="Proteomes" id="UP000230709">
    <property type="component" value="Chromosome"/>
</dbReference>
<dbReference type="EMBL" id="CP023737">
    <property type="protein sequence ID" value="ATQ68492.1"/>
    <property type="molecule type" value="Genomic_DNA"/>
</dbReference>
<protein>
    <submittedName>
        <fullName evidence="2">Uncharacterized protein</fullName>
    </submittedName>
</protein>
<evidence type="ECO:0000313" key="2">
    <source>
        <dbReference type="EMBL" id="ATQ68492.1"/>
    </source>
</evidence>
<evidence type="ECO:0000256" key="1">
    <source>
        <dbReference type="SAM" id="MobiDB-lite"/>
    </source>
</evidence>
<evidence type="ECO:0000313" key="3">
    <source>
        <dbReference type="Proteomes" id="UP000230709"/>
    </source>
</evidence>
<dbReference type="KEGG" id="mtw:CQW49_11840"/>